<dbReference type="EMBL" id="LT629754">
    <property type="protein sequence ID" value="SDS99027.1"/>
    <property type="molecule type" value="Genomic_DNA"/>
</dbReference>
<gene>
    <name evidence="1" type="ORF">SAMN05192545_2515</name>
</gene>
<evidence type="ECO:0008006" key="3">
    <source>
        <dbReference type="Google" id="ProtNLM"/>
    </source>
</evidence>
<sequence>MRFNWILGDTADEKLHRWCVDLEYQLRPKIVKFLITNFESLTLAQIFHISILM</sequence>
<protein>
    <recommendedName>
        <fullName evidence="3">HTH arsR-type domain-containing protein</fullName>
    </recommendedName>
</protein>
<evidence type="ECO:0000313" key="1">
    <source>
        <dbReference type="EMBL" id="SDS99027.1"/>
    </source>
</evidence>
<dbReference type="Proteomes" id="UP000199574">
    <property type="component" value="Chromosome I"/>
</dbReference>
<accession>A0ABY0UPF5</accession>
<keyword evidence="2" id="KW-1185">Reference proteome</keyword>
<proteinExistence type="predicted"/>
<name>A0ABY0UPF5_9FLAO</name>
<organism evidence="1 2">
    <name type="scientific">Maribacter dokdonensis</name>
    <dbReference type="NCBI Taxonomy" id="320912"/>
    <lineage>
        <taxon>Bacteria</taxon>
        <taxon>Pseudomonadati</taxon>
        <taxon>Bacteroidota</taxon>
        <taxon>Flavobacteriia</taxon>
        <taxon>Flavobacteriales</taxon>
        <taxon>Flavobacteriaceae</taxon>
        <taxon>Maribacter</taxon>
    </lineage>
</organism>
<evidence type="ECO:0000313" key="2">
    <source>
        <dbReference type="Proteomes" id="UP000199574"/>
    </source>
</evidence>
<reference evidence="1 2" key="1">
    <citation type="submission" date="2016-10" db="EMBL/GenBank/DDBJ databases">
        <authorList>
            <person name="Varghese N."/>
            <person name="Submissions S."/>
        </authorList>
    </citation>
    <scope>NUCLEOTIDE SEQUENCE [LARGE SCALE GENOMIC DNA]</scope>
    <source>
        <strain evidence="1 2">MAR_2009_60</strain>
    </source>
</reference>